<proteinExistence type="predicted"/>
<accession>A0ABT8QSG4</accession>
<dbReference type="RefSeq" id="WP_302049265.1">
    <property type="nucleotide sequence ID" value="NZ_JAMJEV010000013.1"/>
</dbReference>
<dbReference type="Proteomes" id="UP001176021">
    <property type="component" value="Unassembled WGS sequence"/>
</dbReference>
<dbReference type="EMBL" id="JAMJEV010000013">
    <property type="protein sequence ID" value="MDO0824291.1"/>
    <property type="molecule type" value="Genomic_DNA"/>
</dbReference>
<name>A0ABT8QSG4_9FIRM</name>
<organism evidence="1 2">
    <name type="scientific">Desulfosporosinus nitroreducens</name>
    <dbReference type="NCBI Taxonomy" id="2018668"/>
    <lineage>
        <taxon>Bacteria</taxon>
        <taxon>Bacillati</taxon>
        <taxon>Bacillota</taxon>
        <taxon>Clostridia</taxon>
        <taxon>Eubacteriales</taxon>
        <taxon>Desulfitobacteriaceae</taxon>
        <taxon>Desulfosporosinus</taxon>
    </lineage>
</organism>
<keyword evidence="2" id="KW-1185">Reference proteome</keyword>
<evidence type="ECO:0000313" key="2">
    <source>
        <dbReference type="Proteomes" id="UP001176021"/>
    </source>
</evidence>
<gene>
    <name evidence="1" type="ORF">M8H41_15720</name>
</gene>
<evidence type="ECO:0000313" key="1">
    <source>
        <dbReference type="EMBL" id="MDO0824291.1"/>
    </source>
</evidence>
<reference evidence="1" key="1">
    <citation type="submission" date="2022-05" db="EMBL/GenBank/DDBJ databases">
        <title>Expanded diversity of anoxic marine methylotrophy in a Black Sea sulfate reducing microorganism.</title>
        <authorList>
            <person name="Fischer P.Q."/>
            <person name="Stams A.J.M."/>
            <person name="Villanueva L."/>
            <person name="Sousa D.Z."/>
        </authorList>
    </citation>
    <scope>NUCLEOTIDE SEQUENCE</scope>
    <source>
        <strain evidence="1">P130</strain>
    </source>
</reference>
<protein>
    <submittedName>
        <fullName evidence="1">Uncharacterized protein</fullName>
    </submittedName>
</protein>
<comment type="caution">
    <text evidence="1">The sequence shown here is derived from an EMBL/GenBank/DDBJ whole genome shotgun (WGS) entry which is preliminary data.</text>
</comment>
<sequence length="107" mass="12580">MQERFPSVEEALAETHKLEFPVIIKPYRKCLFKKEGDEVEYFDNDLKCLGIVFMKFENQEEMEDMLSSINEHIEIRLIEPLTVIRGGKYYHMISGKIAEYLTMEVAA</sequence>